<reference evidence="2 3" key="1">
    <citation type="journal article" date="2024" name="Plant J.">
        <title>Genome sequences and population genomics reveal climatic adaptation and genomic divergence between two closely related sweetgum species.</title>
        <authorList>
            <person name="Xu W.Q."/>
            <person name="Ren C.Q."/>
            <person name="Zhang X.Y."/>
            <person name="Comes H.P."/>
            <person name="Liu X.H."/>
            <person name="Li Y.G."/>
            <person name="Kettle C.J."/>
            <person name="Jalonen R."/>
            <person name="Gaisberger H."/>
            <person name="Ma Y.Z."/>
            <person name="Qiu Y.X."/>
        </authorList>
    </citation>
    <scope>NUCLEOTIDE SEQUENCE [LARGE SCALE GENOMIC DNA]</scope>
    <source>
        <strain evidence="2">Hangzhou</strain>
    </source>
</reference>
<evidence type="ECO:0000259" key="1">
    <source>
        <dbReference type="PROSITE" id="PS50263"/>
    </source>
</evidence>
<dbReference type="PANTHER" id="PTHR23088">
    <property type="entry name" value="NITRILASE-RELATED"/>
    <property type="match status" value="1"/>
</dbReference>
<dbReference type="PANTHER" id="PTHR23088:SF53">
    <property type="entry name" value="OS06G0206000 PROTEIN"/>
    <property type="match status" value="1"/>
</dbReference>
<evidence type="ECO:0000313" key="2">
    <source>
        <dbReference type="EMBL" id="KAK9265990.1"/>
    </source>
</evidence>
<dbReference type="InterPro" id="IPR003010">
    <property type="entry name" value="C-N_Hydrolase"/>
</dbReference>
<dbReference type="Gene3D" id="3.60.110.10">
    <property type="entry name" value="Carbon-nitrogen hydrolase"/>
    <property type="match status" value="1"/>
</dbReference>
<evidence type="ECO:0000313" key="3">
    <source>
        <dbReference type="Proteomes" id="UP001415857"/>
    </source>
</evidence>
<dbReference type="Pfam" id="PF00795">
    <property type="entry name" value="CN_hydrolase"/>
    <property type="match status" value="1"/>
</dbReference>
<dbReference type="InterPro" id="IPR036526">
    <property type="entry name" value="C-N_Hydrolase_sf"/>
</dbReference>
<dbReference type="AlphaFoldDB" id="A0AAP0N2X5"/>
<dbReference type="Proteomes" id="UP001415857">
    <property type="component" value="Unassembled WGS sequence"/>
</dbReference>
<accession>A0AAP0N2X5</accession>
<dbReference type="GO" id="GO:0005739">
    <property type="term" value="C:mitochondrion"/>
    <property type="evidence" value="ECO:0007669"/>
    <property type="project" value="TreeGrafter"/>
</dbReference>
<dbReference type="GO" id="GO:0006107">
    <property type="term" value="P:oxaloacetate metabolic process"/>
    <property type="evidence" value="ECO:0007669"/>
    <property type="project" value="TreeGrafter"/>
</dbReference>
<organism evidence="2 3">
    <name type="scientific">Liquidambar formosana</name>
    <name type="common">Formosan gum</name>
    <dbReference type="NCBI Taxonomy" id="63359"/>
    <lineage>
        <taxon>Eukaryota</taxon>
        <taxon>Viridiplantae</taxon>
        <taxon>Streptophyta</taxon>
        <taxon>Embryophyta</taxon>
        <taxon>Tracheophyta</taxon>
        <taxon>Spermatophyta</taxon>
        <taxon>Magnoliopsida</taxon>
        <taxon>eudicotyledons</taxon>
        <taxon>Gunneridae</taxon>
        <taxon>Pentapetalae</taxon>
        <taxon>Saxifragales</taxon>
        <taxon>Altingiaceae</taxon>
        <taxon>Liquidambar</taxon>
    </lineage>
</organism>
<comment type="caution">
    <text evidence="2">The sequence shown here is derived from an EMBL/GenBank/DDBJ whole genome shotgun (WGS) entry which is preliminary data.</text>
</comment>
<sequence length="136" mass="14952">MSNLALSWSGPTPLLSDDNREYLASEIHLFDVDIPGDILFKESDTLAAGNTPTIVDTDVGRIGIGICHDIRFPELAMLYGARGARLICYPGAFNMSTGELLWELVQRARQEASIVSPATVFLDDFKSIDNFCLLQT</sequence>
<dbReference type="PROSITE" id="PS50263">
    <property type="entry name" value="CN_HYDROLASE"/>
    <property type="match status" value="1"/>
</dbReference>
<dbReference type="SUPFAM" id="SSF56317">
    <property type="entry name" value="Carbon-nitrogen hydrolase"/>
    <property type="match status" value="1"/>
</dbReference>
<keyword evidence="3" id="KW-1185">Reference proteome</keyword>
<dbReference type="GO" id="GO:0050152">
    <property type="term" value="F:omega-amidase activity"/>
    <property type="evidence" value="ECO:0007669"/>
    <property type="project" value="TreeGrafter"/>
</dbReference>
<dbReference type="EMBL" id="JBBPBK010000266">
    <property type="protein sequence ID" value="KAK9265990.1"/>
    <property type="molecule type" value="Genomic_DNA"/>
</dbReference>
<dbReference type="GO" id="GO:0006528">
    <property type="term" value="P:asparagine metabolic process"/>
    <property type="evidence" value="ECO:0007669"/>
    <property type="project" value="TreeGrafter"/>
</dbReference>
<gene>
    <name evidence="2" type="ORF">L1049_027094</name>
</gene>
<dbReference type="GO" id="GO:0006541">
    <property type="term" value="P:glutamine metabolic process"/>
    <property type="evidence" value="ECO:0007669"/>
    <property type="project" value="TreeGrafter"/>
</dbReference>
<feature type="domain" description="CN hydrolase" evidence="1">
    <location>
        <begin position="1"/>
        <end position="136"/>
    </location>
</feature>
<protein>
    <recommendedName>
        <fullName evidence="1">CN hydrolase domain-containing protein</fullName>
    </recommendedName>
</protein>
<proteinExistence type="predicted"/>
<name>A0AAP0N2X5_LIQFO</name>